<evidence type="ECO:0000256" key="6">
    <source>
        <dbReference type="ARBA" id="ARBA00022840"/>
    </source>
</evidence>
<dbReference type="RefSeq" id="XP_002504178.1">
    <property type="nucleotide sequence ID" value="XM_002504132.1"/>
</dbReference>
<comment type="similarity">
    <text evidence="10">Belongs to the protein kinase superfamily.</text>
</comment>
<evidence type="ECO:0000256" key="8">
    <source>
        <dbReference type="ARBA" id="ARBA00048679"/>
    </source>
</evidence>
<keyword evidence="13" id="KW-1185">Reference proteome</keyword>
<keyword evidence="4 9" id="KW-0547">Nucleotide-binding</keyword>
<reference evidence="12 13" key="1">
    <citation type="journal article" date="2009" name="Science">
        <title>Green evolution and dynamic adaptations revealed by genomes of the marine picoeukaryotes Micromonas.</title>
        <authorList>
            <person name="Worden A.Z."/>
            <person name="Lee J.H."/>
            <person name="Mock T."/>
            <person name="Rouze P."/>
            <person name="Simmons M.P."/>
            <person name="Aerts A.L."/>
            <person name="Allen A.E."/>
            <person name="Cuvelier M.L."/>
            <person name="Derelle E."/>
            <person name="Everett M.V."/>
            <person name="Foulon E."/>
            <person name="Grimwood J."/>
            <person name="Gundlach H."/>
            <person name="Henrissat B."/>
            <person name="Napoli C."/>
            <person name="McDonald S.M."/>
            <person name="Parker M.S."/>
            <person name="Rombauts S."/>
            <person name="Salamov A."/>
            <person name="Von Dassow P."/>
            <person name="Badger J.H."/>
            <person name="Coutinho P.M."/>
            <person name="Demir E."/>
            <person name="Dubchak I."/>
            <person name="Gentemann C."/>
            <person name="Eikrem W."/>
            <person name="Gready J.E."/>
            <person name="John U."/>
            <person name="Lanier W."/>
            <person name="Lindquist E.A."/>
            <person name="Lucas S."/>
            <person name="Mayer K.F."/>
            <person name="Moreau H."/>
            <person name="Not F."/>
            <person name="Otillar R."/>
            <person name="Panaud O."/>
            <person name="Pangilinan J."/>
            <person name="Paulsen I."/>
            <person name="Piegu B."/>
            <person name="Poliakov A."/>
            <person name="Robbens S."/>
            <person name="Schmutz J."/>
            <person name="Toulza E."/>
            <person name="Wyss T."/>
            <person name="Zelensky A."/>
            <person name="Zhou K."/>
            <person name="Armbrust E.V."/>
            <person name="Bhattacharya D."/>
            <person name="Goodenough U.W."/>
            <person name="Van de Peer Y."/>
            <person name="Grigoriev I.V."/>
        </authorList>
    </citation>
    <scope>NUCLEOTIDE SEQUENCE [LARGE SCALE GENOMIC DNA]</scope>
    <source>
        <strain evidence="13">RCC299 / NOUM17</strain>
    </source>
</reference>
<proteinExistence type="inferred from homology"/>
<dbReference type="InterPro" id="IPR017441">
    <property type="entry name" value="Protein_kinase_ATP_BS"/>
</dbReference>
<dbReference type="OrthoDB" id="248923at2759"/>
<dbReference type="InterPro" id="IPR052239">
    <property type="entry name" value="Ser/Thr-specific_kinases"/>
</dbReference>
<evidence type="ECO:0000256" key="9">
    <source>
        <dbReference type="PROSITE-ProRule" id="PRU10141"/>
    </source>
</evidence>
<dbReference type="GeneID" id="8246351"/>
<gene>
    <name evidence="12" type="primary">STK16</name>
    <name evidence="12" type="ORF">MICPUN_113373</name>
</gene>
<dbReference type="PROSITE" id="PS00107">
    <property type="entry name" value="PROTEIN_KINASE_ATP"/>
    <property type="match status" value="1"/>
</dbReference>
<dbReference type="EC" id="2.7.11.1" evidence="1"/>
<dbReference type="Gene3D" id="3.30.200.20">
    <property type="entry name" value="Phosphorylase Kinase, domain 1"/>
    <property type="match status" value="1"/>
</dbReference>
<evidence type="ECO:0000256" key="3">
    <source>
        <dbReference type="ARBA" id="ARBA00022679"/>
    </source>
</evidence>
<keyword evidence="6 9" id="KW-0067">ATP-binding</keyword>
<dbReference type="GO" id="GO:0004674">
    <property type="term" value="F:protein serine/threonine kinase activity"/>
    <property type="evidence" value="ECO:0007669"/>
    <property type="project" value="UniProtKB-KW"/>
</dbReference>
<dbReference type="Gene3D" id="1.10.510.10">
    <property type="entry name" value="Transferase(Phosphotransferase) domain 1"/>
    <property type="match status" value="1"/>
</dbReference>
<evidence type="ECO:0000259" key="11">
    <source>
        <dbReference type="PROSITE" id="PS50011"/>
    </source>
</evidence>
<dbReference type="InParanoid" id="C1EBL8"/>
<evidence type="ECO:0000313" key="12">
    <source>
        <dbReference type="EMBL" id="ACO65436.1"/>
    </source>
</evidence>
<dbReference type="InterPro" id="IPR008271">
    <property type="entry name" value="Ser/Thr_kinase_AS"/>
</dbReference>
<evidence type="ECO:0000256" key="5">
    <source>
        <dbReference type="ARBA" id="ARBA00022777"/>
    </source>
</evidence>
<dbReference type="InterPro" id="IPR000719">
    <property type="entry name" value="Prot_kinase_dom"/>
</dbReference>
<dbReference type="PROSITE" id="PS00108">
    <property type="entry name" value="PROTEIN_KINASE_ST"/>
    <property type="match status" value="1"/>
</dbReference>
<accession>C1EBL8</accession>
<dbReference type="PANTHER" id="PTHR45998:SF2">
    <property type="entry name" value="SERINE_THREONINE-PROTEIN KINASE 16"/>
    <property type="match status" value="1"/>
</dbReference>
<dbReference type="PANTHER" id="PTHR45998">
    <property type="entry name" value="SERINE/THREONINE-PROTEIN KINASE 16"/>
    <property type="match status" value="1"/>
</dbReference>
<dbReference type="GO" id="GO:0005737">
    <property type="term" value="C:cytoplasm"/>
    <property type="evidence" value="ECO:0007669"/>
    <property type="project" value="TreeGrafter"/>
</dbReference>
<dbReference type="STRING" id="296587.C1EBL8"/>
<evidence type="ECO:0000256" key="1">
    <source>
        <dbReference type="ARBA" id="ARBA00012513"/>
    </source>
</evidence>
<dbReference type="Proteomes" id="UP000002009">
    <property type="component" value="Chromosome 9"/>
</dbReference>
<comment type="catalytic activity">
    <reaction evidence="7">
        <text>L-threonyl-[protein] + ATP = O-phospho-L-threonyl-[protein] + ADP + H(+)</text>
        <dbReference type="Rhea" id="RHEA:46608"/>
        <dbReference type="Rhea" id="RHEA-COMP:11060"/>
        <dbReference type="Rhea" id="RHEA-COMP:11605"/>
        <dbReference type="ChEBI" id="CHEBI:15378"/>
        <dbReference type="ChEBI" id="CHEBI:30013"/>
        <dbReference type="ChEBI" id="CHEBI:30616"/>
        <dbReference type="ChEBI" id="CHEBI:61977"/>
        <dbReference type="ChEBI" id="CHEBI:456216"/>
        <dbReference type="EC" id="2.7.11.1"/>
    </reaction>
</comment>
<dbReference type="PROSITE" id="PS50011">
    <property type="entry name" value="PROTEIN_KINASE_DOM"/>
    <property type="match status" value="1"/>
</dbReference>
<feature type="domain" description="Protein kinase" evidence="11">
    <location>
        <begin position="54"/>
        <end position="374"/>
    </location>
</feature>
<keyword evidence="5 12" id="KW-0418">Kinase</keyword>
<dbReference type="FunCoup" id="C1EBL8">
    <property type="interactions" value="1873"/>
</dbReference>
<evidence type="ECO:0000313" key="13">
    <source>
        <dbReference type="Proteomes" id="UP000002009"/>
    </source>
</evidence>
<feature type="binding site" evidence="9">
    <location>
        <position position="85"/>
    </location>
    <ligand>
        <name>ATP</name>
        <dbReference type="ChEBI" id="CHEBI:30616"/>
    </ligand>
</feature>
<dbReference type="SUPFAM" id="SSF56112">
    <property type="entry name" value="Protein kinase-like (PK-like)"/>
    <property type="match status" value="1"/>
</dbReference>
<name>C1EBL8_MICCC</name>
<dbReference type="AlphaFoldDB" id="C1EBL8"/>
<evidence type="ECO:0000256" key="10">
    <source>
        <dbReference type="RuleBase" id="RU000304"/>
    </source>
</evidence>
<dbReference type="OMA" id="RSAQIKW"/>
<keyword evidence="2 10" id="KW-0723">Serine/threonine-protein kinase</keyword>
<dbReference type="EMBL" id="CP001329">
    <property type="protein sequence ID" value="ACO65436.1"/>
    <property type="molecule type" value="Genomic_DNA"/>
</dbReference>
<organism evidence="12 13">
    <name type="scientific">Micromonas commoda (strain RCC299 / NOUM17 / CCMP2709)</name>
    <name type="common">Picoplanktonic green alga</name>
    <dbReference type="NCBI Taxonomy" id="296587"/>
    <lineage>
        <taxon>Eukaryota</taxon>
        <taxon>Viridiplantae</taxon>
        <taxon>Chlorophyta</taxon>
        <taxon>Mamiellophyceae</taxon>
        <taxon>Mamiellales</taxon>
        <taxon>Mamiellaceae</taxon>
        <taxon>Micromonas</taxon>
    </lineage>
</organism>
<dbReference type="eggNOG" id="KOG2345">
    <property type="taxonomic scope" value="Eukaryota"/>
</dbReference>
<sequence>MEPLRRLLGDGAQANGAVDDLQSICSPSRLMKMVGDWGRSMLPPEEVTVQGRRFQVQQQLGEGGFSYVFLAREVPDSRGVDVALKRMLIHEREQEDDALREMETMRRIDHPNLLPLILGEIEEEPHPPSTSYVIASPARTRPAGGAGGGPRRCHMVFPAFPEGTALDRCVSRPVAKAFTPLQLLGIGCQLCRGLEHMHALGIAHYDVKPGNVLLESVMDSMDGAEGSCPGGFRAVLMDFGSARTATRAVASRQEALRVQECAERESTAPFRAPELWDCPSGGDATIDGGACDVWSLGCALFSLTSGGKSPFESASGETGGSLALAVLSGKYRWGESARLAYGTETRAAIDSMISRDASSRPNAVAARLALERAMTSASAERGATNTVTTGE</sequence>
<keyword evidence="3" id="KW-0808">Transferase</keyword>
<comment type="catalytic activity">
    <reaction evidence="8">
        <text>L-seryl-[protein] + ATP = O-phospho-L-seryl-[protein] + ADP + H(+)</text>
        <dbReference type="Rhea" id="RHEA:17989"/>
        <dbReference type="Rhea" id="RHEA-COMP:9863"/>
        <dbReference type="Rhea" id="RHEA-COMP:11604"/>
        <dbReference type="ChEBI" id="CHEBI:15378"/>
        <dbReference type="ChEBI" id="CHEBI:29999"/>
        <dbReference type="ChEBI" id="CHEBI:30616"/>
        <dbReference type="ChEBI" id="CHEBI:83421"/>
        <dbReference type="ChEBI" id="CHEBI:456216"/>
        <dbReference type="EC" id="2.7.11.1"/>
    </reaction>
</comment>
<evidence type="ECO:0000256" key="7">
    <source>
        <dbReference type="ARBA" id="ARBA00047899"/>
    </source>
</evidence>
<dbReference type="SMART" id="SM00220">
    <property type="entry name" value="S_TKc"/>
    <property type="match status" value="1"/>
</dbReference>
<dbReference type="InterPro" id="IPR011009">
    <property type="entry name" value="Kinase-like_dom_sf"/>
</dbReference>
<dbReference type="KEGG" id="mis:MICPUN_113373"/>
<dbReference type="Pfam" id="PF00069">
    <property type="entry name" value="Pkinase"/>
    <property type="match status" value="1"/>
</dbReference>
<evidence type="ECO:0000256" key="4">
    <source>
        <dbReference type="ARBA" id="ARBA00022741"/>
    </source>
</evidence>
<evidence type="ECO:0000256" key="2">
    <source>
        <dbReference type="ARBA" id="ARBA00022527"/>
    </source>
</evidence>
<dbReference type="GO" id="GO:0005524">
    <property type="term" value="F:ATP binding"/>
    <property type="evidence" value="ECO:0007669"/>
    <property type="project" value="UniProtKB-UniRule"/>
</dbReference>
<protein>
    <recommendedName>
        <fullName evidence="1">non-specific serine/threonine protein kinase</fullName>
        <ecNumber evidence="1">2.7.11.1</ecNumber>
    </recommendedName>
</protein>